<dbReference type="RefSeq" id="WP_078759439.1">
    <property type="nucleotide sequence ID" value="NZ_FUXP01000023.1"/>
</dbReference>
<evidence type="ECO:0000313" key="1">
    <source>
        <dbReference type="EMBL" id="SKA28534.1"/>
    </source>
</evidence>
<protein>
    <submittedName>
        <fullName evidence="1">Uncharacterized protein</fullName>
    </submittedName>
</protein>
<dbReference type="Proteomes" id="UP000190061">
    <property type="component" value="Unassembled WGS sequence"/>
</dbReference>
<organism evidence="1 2">
    <name type="scientific">Lysobacter spongiicola DSM 21749</name>
    <dbReference type="NCBI Taxonomy" id="1122188"/>
    <lineage>
        <taxon>Bacteria</taxon>
        <taxon>Pseudomonadati</taxon>
        <taxon>Pseudomonadota</taxon>
        <taxon>Gammaproteobacteria</taxon>
        <taxon>Lysobacterales</taxon>
        <taxon>Lysobacteraceae</taxon>
        <taxon>Novilysobacter</taxon>
    </lineage>
</organism>
<evidence type="ECO:0000313" key="2">
    <source>
        <dbReference type="Proteomes" id="UP000190061"/>
    </source>
</evidence>
<dbReference type="AlphaFoldDB" id="A0A1T4SJR2"/>
<sequence>MATLNGDDAKTIKRLEEAACEHGVVMDLLGAIEDWQASGRPDEYDMHFFELAALAAALAREERSRRGLDKDSD</sequence>
<reference evidence="1 2" key="1">
    <citation type="submission" date="2017-02" db="EMBL/GenBank/DDBJ databases">
        <authorList>
            <person name="Peterson S.W."/>
        </authorList>
    </citation>
    <scope>NUCLEOTIDE SEQUENCE [LARGE SCALE GENOMIC DNA]</scope>
    <source>
        <strain evidence="1 2">DSM 21749</strain>
    </source>
</reference>
<dbReference type="EMBL" id="FUXP01000023">
    <property type="protein sequence ID" value="SKA28534.1"/>
    <property type="molecule type" value="Genomic_DNA"/>
</dbReference>
<gene>
    <name evidence="1" type="ORF">SAMN02745674_02923</name>
</gene>
<proteinExistence type="predicted"/>
<keyword evidence="2" id="KW-1185">Reference proteome</keyword>
<name>A0A1T4SJR2_9GAMM</name>
<accession>A0A1T4SJR2</accession>